<name>D3SND9_THEAH</name>
<evidence type="ECO:0000256" key="1">
    <source>
        <dbReference type="SAM" id="Phobius"/>
    </source>
</evidence>
<keyword evidence="1" id="KW-1133">Transmembrane helix</keyword>
<reference evidence="3" key="1">
    <citation type="journal article" date="2010" name="Stand. Genomic Sci.">
        <title>Complete genome sequence of Thermocrinis albus type strain (HI 11/12T).</title>
        <authorList>
            <person name="Wirth R."/>
            <person name="Sikorski J."/>
            <person name="Brambilla E."/>
            <person name="Misra M."/>
            <person name="Lapidus A."/>
            <person name="Copeland A."/>
            <person name="Nolan M."/>
            <person name="Lucas S."/>
            <person name="Chen F."/>
            <person name="Tice H."/>
            <person name="Cheng J.F."/>
            <person name="Han C."/>
            <person name="Detter J.C."/>
            <person name="Tapia R."/>
            <person name="Bruce D."/>
            <person name="Goodwin L."/>
            <person name="Pitluck S."/>
            <person name="Pati A."/>
            <person name="Anderson I."/>
            <person name="Ivanova N."/>
            <person name="Mavromatis K."/>
            <person name="Mikhailova N."/>
            <person name="Chen A."/>
            <person name="Palaniappan K."/>
            <person name="Bilek Y."/>
            <person name="Hader T."/>
            <person name="Land M."/>
            <person name="Hauser L."/>
            <person name="Chang Y.J."/>
            <person name="Jeffries C.D."/>
            <person name="Tindall B.J."/>
            <person name="Rohde M."/>
            <person name="Goker M."/>
            <person name="Bristow J."/>
            <person name="Eisen J.A."/>
            <person name="Markowitz V."/>
            <person name="Hugenholtz P."/>
            <person name="Kyrpides N.C."/>
            <person name="Klenk H.P."/>
        </authorList>
    </citation>
    <scope>NUCLEOTIDE SEQUENCE [LARGE SCALE GENOMIC DNA]</scope>
    <source>
        <strain evidence="3">DSM 14484 / JCM 11386 / HI 11/12</strain>
    </source>
</reference>
<keyword evidence="1" id="KW-0812">Transmembrane</keyword>
<keyword evidence="1" id="KW-0472">Membrane</keyword>
<sequence>MLNKRHGFTILEILVATLIIMLVGIALLTGILQYNRYSMKVQAKREAEKILQSMADYIRSLPYDSWLLNPNDQLHYCNDCIYNRAFCDAQQGSCSFMQPSGGFDPDGDGLPSIMDPYYGNNNCKQVVLNQQGNINCESFGASYKYRGPTENMAGWLRLVPDFLSGTSFCRCALGNCKKSDGTDAPLVAQIGSGTYYNNLDFLPIRCYYEFNTGQPVGGSVWTGKTLSMYAGMVVVNYTTPKAPVTIVGKAIGVIVWWFDPVDHNYRYVYKIIFREKP</sequence>
<dbReference type="KEGG" id="tal:Thal_0038"/>
<proteinExistence type="predicted"/>
<evidence type="ECO:0000313" key="3">
    <source>
        <dbReference type="Proteomes" id="UP000002043"/>
    </source>
</evidence>
<dbReference type="Proteomes" id="UP000002043">
    <property type="component" value="Chromosome"/>
</dbReference>
<dbReference type="eggNOG" id="COG4967">
    <property type="taxonomic scope" value="Bacteria"/>
</dbReference>
<evidence type="ECO:0000313" key="2">
    <source>
        <dbReference type="EMBL" id="ADC88676.1"/>
    </source>
</evidence>
<evidence type="ECO:0008006" key="4">
    <source>
        <dbReference type="Google" id="ProtNLM"/>
    </source>
</evidence>
<dbReference type="Pfam" id="PF07963">
    <property type="entry name" value="N_methyl"/>
    <property type="match status" value="1"/>
</dbReference>
<keyword evidence="3" id="KW-1185">Reference proteome</keyword>
<protein>
    <recommendedName>
        <fullName evidence="4">Prepilin-type N-terminal cleavage/methylation domain-containing protein</fullName>
    </recommendedName>
</protein>
<accession>D3SND9</accession>
<dbReference type="EMBL" id="CP001931">
    <property type="protein sequence ID" value="ADC88676.1"/>
    <property type="molecule type" value="Genomic_DNA"/>
</dbReference>
<organism evidence="2 3">
    <name type="scientific">Thermocrinis albus (strain DSM 14484 / JCM 11386 / HI 11/12)</name>
    <dbReference type="NCBI Taxonomy" id="638303"/>
    <lineage>
        <taxon>Bacteria</taxon>
        <taxon>Pseudomonadati</taxon>
        <taxon>Aquificota</taxon>
        <taxon>Aquificia</taxon>
        <taxon>Aquificales</taxon>
        <taxon>Aquificaceae</taxon>
        <taxon>Thermocrinis</taxon>
    </lineage>
</organism>
<dbReference type="HOGENOM" id="CLU_1004483_0_0_0"/>
<dbReference type="STRING" id="638303.Thal_0038"/>
<dbReference type="OrthoDB" id="9811264at2"/>
<gene>
    <name evidence="2" type="ordered locus">Thal_0038</name>
</gene>
<dbReference type="RefSeq" id="WP_012991083.1">
    <property type="nucleotide sequence ID" value="NC_013894.1"/>
</dbReference>
<dbReference type="AlphaFoldDB" id="D3SND9"/>
<dbReference type="InterPro" id="IPR012902">
    <property type="entry name" value="N_methyl_site"/>
</dbReference>
<feature type="transmembrane region" description="Helical" evidence="1">
    <location>
        <begin position="6"/>
        <end position="32"/>
    </location>
</feature>